<dbReference type="PANTHER" id="PTHR32305:SF15">
    <property type="entry name" value="PROTEIN RHSA-RELATED"/>
    <property type="match status" value="1"/>
</dbReference>
<evidence type="ECO:0000313" key="3">
    <source>
        <dbReference type="EMBL" id="TDP78728.1"/>
    </source>
</evidence>
<dbReference type="InterPro" id="IPR022385">
    <property type="entry name" value="Rhs_assc_core"/>
</dbReference>
<dbReference type="InterPro" id="IPR031325">
    <property type="entry name" value="RHS_repeat"/>
</dbReference>
<dbReference type="OrthoDB" id="5445630at2"/>
<dbReference type="Proteomes" id="UP000294593">
    <property type="component" value="Unassembled WGS sequence"/>
</dbReference>
<dbReference type="EMBL" id="SNXW01000017">
    <property type="protein sequence ID" value="TDP78728.1"/>
    <property type="molecule type" value="Genomic_DNA"/>
</dbReference>
<reference evidence="3 4" key="1">
    <citation type="submission" date="2019-03" db="EMBL/GenBank/DDBJ databases">
        <title>Genomic Encyclopedia of Type Strains, Phase IV (KMG-IV): sequencing the most valuable type-strain genomes for metagenomic binning, comparative biology and taxonomic classification.</title>
        <authorList>
            <person name="Goeker M."/>
        </authorList>
    </citation>
    <scope>NUCLEOTIDE SEQUENCE [LARGE SCALE GENOMIC DNA]</scope>
    <source>
        <strain evidence="3 4">DSM 11901</strain>
    </source>
</reference>
<dbReference type="InterPro" id="IPR050708">
    <property type="entry name" value="T6SS_VgrG/RHS"/>
</dbReference>
<accession>A0A4V3CUJ0</accession>
<evidence type="ECO:0000256" key="1">
    <source>
        <dbReference type="ARBA" id="ARBA00022737"/>
    </source>
</evidence>
<dbReference type="InterPro" id="IPR056823">
    <property type="entry name" value="TEN-like_YD-shell"/>
</dbReference>
<dbReference type="PANTHER" id="PTHR32305">
    <property type="match status" value="1"/>
</dbReference>
<dbReference type="Gene3D" id="2.180.10.10">
    <property type="entry name" value="RHS repeat-associated core"/>
    <property type="match status" value="2"/>
</dbReference>
<dbReference type="Pfam" id="PF05593">
    <property type="entry name" value="RHS_repeat"/>
    <property type="match status" value="1"/>
</dbReference>
<protein>
    <submittedName>
        <fullName evidence="3">RHS repeat-associated protein</fullName>
    </submittedName>
</protein>
<dbReference type="InterPro" id="IPR006530">
    <property type="entry name" value="YD"/>
</dbReference>
<dbReference type="NCBIfam" id="TIGR01643">
    <property type="entry name" value="YD_repeat_2x"/>
    <property type="match status" value="4"/>
</dbReference>
<dbReference type="NCBIfam" id="TIGR03696">
    <property type="entry name" value="Rhs_assc_core"/>
    <property type="match status" value="1"/>
</dbReference>
<dbReference type="Pfam" id="PF25023">
    <property type="entry name" value="TEN_YD-shell"/>
    <property type="match status" value="2"/>
</dbReference>
<keyword evidence="1" id="KW-0677">Repeat</keyword>
<feature type="domain" description="Teneurin-like YD-shell" evidence="2">
    <location>
        <begin position="89"/>
        <end position="234"/>
    </location>
</feature>
<sequence length="793" mass="84753">MIDANAQAGLKPKNTLGCTEHRAYDELNRVTKITDALNGETSFTYDLLGNRLTVKDAEAKTWTFAYDDLGRLTSETDHSAKAIAYKPDQAGNVYEKTNRLNEVSRYTFDNGNRLTRVDYLKDNTAETFGYDPAGNRNTAANGNVSYTFTWDSLNRLERKDDSRGRFMAFTFDKVGNILSKTTYQGSTTAYVYNAANRLVMLRNPDYTQVDYQYDPAGRLLSRVTANGARLTQQFDANGWATQLSQYDAANNLVSQTSYTRDRVGNITSQSDAGGTSSFTLDALYRLTQADLPGAANDELFSYDKVGNRKTYTKGSLSQGGSTRFYNYTANTNRLADIRIGSATGTVESSFVHDFEGRLTSQSGIGAKTLTWDAKGRVKTVGAESYSYDPMDYRIGRSGGGLGNRSYFLEGEHLESEYSGEQLQAKYFRGSGVDELVAAWMYDTDSKLKPFLFHHDQVTSTTAVTGHNGGTTQSVKYSAFGQTQSTTGSSPNRLKYTGREEDGTGLMYYRARYYDPVIGRFISEDSMGFGAGDVNFYQYAGANPINANDPSGHFLQFLPALANVARAAFTVVNATRTASTVTQAAAIGAGTSVAVGGAIRGATGQPVFDTRAMTFDAAVGGAFGVGGQAYNALRIAGSSPVAKGSFASALAERQLGNSIIGAEVKVAAGGARPRLDYLTQVGDDLLGVEVKFGNASLTSAQRTGYGAINAGEPSRLFGSVARDIGVDGLGVSSVNVLRFGALDGAPGLSSVLGGAAAGSFSNLSGMGSGSAAGGGFLLYPNKINSNMMESVYSK</sequence>
<name>A0A4V3CUJ0_9BURK</name>
<organism evidence="3 4">
    <name type="scientific">Aquabacterium commune</name>
    <dbReference type="NCBI Taxonomy" id="70586"/>
    <lineage>
        <taxon>Bacteria</taxon>
        <taxon>Pseudomonadati</taxon>
        <taxon>Pseudomonadota</taxon>
        <taxon>Betaproteobacteria</taxon>
        <taxon>Burkholderiales</taxon>
        <taxon>Aquabacterium</taxon>
    </lineage>
</organism>
<evidence type="ECO:0000313" key="4">
    <source>
        <dbReference type="Proteomes" id="UP000294593"/>
    </source>
</evidence>
<comment type="caution">
    <text evidence="3">The sequence shown here is derived from an EMBL/GenBank/DDBJ whole genome shotgun (WGS) entry which is preliminary data.</text>
</comment>
<evidence type="ECO:0000259" key="2">
    <source>
        <dbReference type="Pfam" id="PF25023"/>
    </source>
</evidence>
<feature type="domain" description="Teneurin-like YD-shell" evidence="2">
    <location>
        <begin position="250"/>
        <end position="544"/>
    </location>
</feature>
<dbReference type="RefSeq" id="WP_133611291.1">
    <property type="nucleotide sequence ID" value="NZ_SNXW01000017.1"/>
</dbReference>
<proteinExistence type="predicted"/>
<keyword evidence="4" id="KW-1185">Reference proteome</keyword>
<dbReference type="AlphaFoldDB" id="A0A4V3CUJ0"/>
<gene>
    <name evidence="3" type="ORF">EV672_1176</name>
</gene>